<organism evidence="3 4">
    <name type="scientific">Histophilus somni</name>
    <name type="common">Haemophilus somnus</name>
    <dbReference type="NCBI Taxonomy" id="731"/>
    <lineage>
        <taxon>Bacteria</taxon>
        <taxon>Pseudomonadati</taxon>
        <taxon>Pseudomonadota</taxon>
        <taxon>Gammaproteobacteria</taxon>
        <taxon>Pasteurellales</taxon>
        <taxon>Pasteurellaceae</taxon>
        <taxon>Histophilus</taxon>
    </lineage>
</organism>
<dbReference type="Proteomes" id="UP000297565">
    <property type="component" value="Unassembled WGS sequence"/>
</dbReference>
<dbReference type="Gene3D" id="3.40.20.20">
    <property type="match status" value="2"/>
</dbReference>
<evidence type="ECO:0000256" key="1">
    <source>
        <dbReference type="ARBA" id="ARBA00022722"/>
    </source>
</evidence>
<keyword evidence="2" id="KW-0378">Hydrolase</keyword>
<dbReference type="EMBL" id="SNRV01000056">
    <property type="protein sequence ID" value="TEW26444.1"/>
    <property type="molecule type" value="Genomic_DNA"/>
</dbReference>
<dbReference type="SUPFAM" id="SSF53933">
    <property type="entry name" value="Microbial ribonucleases"/>
    <property type="match status" value="1"/>
</dbReference>
<dbReference type="AlphaFoldDB" id="A0AAX2S1T7"/>
<sequence length="308" mass="34045">MNTVQNAALSGEIGESAVENNYLNNYEVEKLIRELAQAEKEGKEPKAIFEKYKSISESNRKAMLEECGNNPICYLPHIYQMGTGNDEVYKNLSALRVISYVNGLSNSLKGKMATFVGDENANSYAALPSSVHYASMAIEAGAAVGGGSLSLREIKGYLTRQPIVTPPKGYEKQDAKLRVSSGAENVALYPKLKLDLQAEQNTALVIDSLKKTGKLPDEYVTKDIAKELYNWSSGKPLKQGQIGGDIFRNESNLLPSKDGRVWYEADIGINNNIGRNKQLGTRLLYSSDGLLFITTDHYKTFKEVGRWK</sequence>
<proteinExistence type="predicted"/>
<dbReference type="GO" id="GO:0016787">
    <property type="term" value="F:hydrolase activity"/>
    <property type="evidence" value="ECO:0007669"/>
    <property type="project" value="UniProtKB-KW"/>
</dbReference>
<dbReference type="Pfam" id="PF00545">
    <property type="entry name" value="Ribonuclease"/>
    <property type="match status" value="1"/>
</dbReference>
<gene>
    <name evidence="3" type="ORF">E2R48_10370</name>
</gene>
<dbReference type="GO" id="GO:0004521">
    <property type="term" value="F:RNA endonuclease activity"/>
    <property type="evidence" value="ECO:0007669"/>
    <property type="project" value="InterPro"/>
</dbReference>
<reference evidence="3 4" key="1">
    <citation type="submission" date="2019-03" db="EMBL/GenBank/DDBJ databases">
        <title>Horizontal Gene Transfer Machinery in Histophilus somni.</title>
        <authorList>
            <person name="Mostafa Nazari M."/>
            <person name="Liljebjelke K."/>
        </authorList>
    </citation>
    <scope>NUCLEOTIDE SEQUENCE [LARGE SCALE GENOMIC DNA]</scope>
    <source>
        <strain evidence="3 4">UOC-EPH-KLM-04</strain>
    </source>
</reference>
<dbReference type="InterPro" id="IPR016191">
    <property type="entry name" value="Ribonuclease/ribotoxin"/>
</dbReference>
<evidence type="ECO:0000313" key="3">
    <source>
        <dbReference type="EMBL" id="TEW26444.1"/>
    </source>
</evidence>
<dbReference type="InterPro" id="IPR000026">
    <property type="entry name" value="N1-like"/>
</dbReference>
<dbReference type="GO" id="GO:0003723">
    <property type="term" value="F:RNA binding"/>
    <property type="evidence" value="ECO:0007669"/>
    <property type="project" value="InterPro"/>
</dbReference>
<evidence type="ECO:0000256" key="2">
    <source>
        <dbReference type="ARBA" id="ARBA00022801"/>
    </source>
</evidence>
<evidence type="ECO:0000313" key="4">
    <source>
        <dbReference type="Proteomes" id="UP000297565"/>
    </source>
</evidence>
<keyword evidence="1" id="KW-0540">Nuclease</keyword>
<accession>A0AAX2S1T7</accession>
<dbReference type="RefSeq" id="WP_132995703.1">
    <property type="nucleotide sequence ID" value="NZ_CP042983.1"/>
</dbReference>
<dbReference type="InterPro" id="IPR053753">
    <property type="entry name" value="RNase_N1/T1-like_sf"/>
</dbReference>
<name>A0AAX2S1T7_HISSO</name>
<comment type="caution">
    <text evidence="3">The sequence shown here is derived from an EMBL/GenBank/DDBJ whole genome shotgun (WGS) entry which is preliminary data.</text>
</comment>
<protein>
    <submittedName>
        <fullName evidence="3">Uncharacterized protein</fullName>
    </submittedName>
</protein>